<reference evidence="4" key="1">
    <citation type="journal article" date="2006" name="Science">
        <title>Ancient noncoding elements conserved in the human genome.</title>
        <authorList>
            <person name="Venkatesh B."/>
            <person name="Kirkness E.F."/>
            <person name="Loh Y.H."/>
            <person name="Halpern A.L."/>
            <person name="Lee A.P."/>
            <person name="Johnson J."/>
            <person name="Dandona N."/>
            <person name="Viswanathan L.D."/>
            <person name="Tay A."/>
            <person name="Venter J.C."/>
            <person name="Strausberg R.L."/>
            <person name="Brenner S."/>
        </authorList>
    </citation>
    <scope>NUCLEOTIDE SEQUENCE [LARGE SCALE GENOMIC DNA]</scope>
</reference>
<dbReference type="PANTHER" id="PTHR31915">
    <property type="entry name" value="SKICH DOMAIN-CONTAINING PROTEIN"/>
    <property type="match status" value="1"/>
</dbReference>
<dbReference type="Proteomes" id="UP000314986">
    <property type="component" value="Unassembled WGS sequence"/>
</dbReference>
<dbReference type="GO" id="GO:0045944">
    <property type="term" value="P:positive regulation of transcription by RNA polymerase II"/>
    <property type="evidence" value="ECO:0007669"/>
    <property type="project" value="TreeGrafter"/>
</dbReference>
<dbReference type="InParanoid" id="A0A4W3HKZ7"/>
<reference evidence="3" key="4">
    <citation type="submission" date="2025-08" db="UniProtKB">
        <authorList>
            <consortium name="Ensembl"/>
        </authorList>
    </citation>
    <scope>IDENTIFICATION</scope>
</reference>
<protein>
    <recommendedName>
        <fullName evidence="2">SKICH domain-containing protein</fullName>
    </recommendedName>
</protein>
<dbReference type="Ensembl" id="ENSCMIT00000016087.1">
    <property type="protein sequence ID" value="ENSCMIP00000015767.1"/>
    <property type="gene ID" value="ENSCMIG00000007658.1"/>
</dbReference>
<feature type="domain" description="SKICH" evidence="2">
    <location>
        <begin position="5"/>
        <end position="76"/>
    </location>
</feature>
<dbReference type="InterPro" id="IPR051002">
    <property type="entry name" value="UBA_autophagy_assoc_protein"/>
</dbReference>
<dbReference type="PANTHER" id="PTHR31915:SF5">
    <property type="entry name" value="CALCIUM-BINDING AND COILED-COIL DOMAIN-CONTAINING PROTEIN 1"/>
    <property type="match status" value="1"/>
</dbReference>
<sequence length="81" mass="9251">NEPKVTFHNVASLYIPGTSVECHYSLAPHARWTSKDWIGIFKVRWSSVRDYHTFLWSPSPDGYAEGSPTNCSVRFQGQFTT</sequence>
<reference evidence="4" key="3">
    <citation type="journal article" date="2014" name="Nature">
        <title>Elephant shark genome provides unique insights into gnathostome evolution.</title>
        <authorList>
            <consortium name="International Elephant Shark Genome Sequencing Consortium"/>
            <person name="Venkatesh B."/>
            <person name="Lee A.P."/>
            <person name="Ravi V."/>
            <person name="Maurya A.K."/>
            <person name="Lian M.M."/>
            <person name="Swann J.B."/>
            <person name="Ohta Y."/>
            <person name="Flajnik M.F."/>
            <person name="Sutoh Y."/>
            <person name="Kasahara M."/>
            <person name="Hoon S."/>
            <person name="Gangu V."/>
            <person name="Roy S.W."/>
            <person name="Irimia M."/>
            <person name="Korzh V."/>
            <person name="Kondrychyn I."/>
            <person name="Lim Z.W."/>
            <person name="Tay B.H."/>
            <person name="Tohari S."/>
            <person name="Kong K.W."/>
            <person name="Ho S."/>
            <person name="Lorente-Galdos B."/>
            <person name="Quilez J."/>
            <person name="Marques-Bonet T."/>
            <person name="Raney B.J."/>
            <person name="Ingham P.W."/>
            <person name="Tay A."/>
            <person name="Hillier L.W."/>
            <person name="Minx P."/>
            <person name="Boehm T."/>
            <person name="Wilson R.K."/>
            <person name="Brenner S."/>
            <person name="Warren W.C."/>
        </authorList>
    </citation>
    <scope>NUCLEOTIDE SEQUENCE [LARGE SCALE GENOMIC DNA]</scope>
</reference>
<dbReference type="Gene3D" id="2.60.40.2840">
    <property type="match status" value="1"/>
</dbReference>
<dbReference type="GeneTree" id="ENSGT00950000183025"/>
<reference evidence="4" key="2">
    <citation type="journal article" date="2007" name="PLoS Biol.">
        <title>Survey sequencing and comparative analysis of the elephant shark (Callorhinchus milii) genome.</title>
        <authorList>
            <person name="Venkatesh B."/>
            <person name="Kirkness E.F."/>
            <person name="Loh Y.H."/>
            <person name="Halpern A.L."/>
            <person name="Lee A.P."/>
            <person name="Johnson J."/>
            <person name="Dandona N."/>
            <person name="Viswanathan L.D."/>
            <person name="Tay A."/>
            <person name="Venter J.C."/>
            <person name="Strausberg R.L."/>
            <person name="Brenner S."/>
        </authorList>
    </citation>
    <scope>NUCLEOTIDE SEQUENCE [LARGE SCALE GENOMIC DNA]</scope>
</reference>
<keyword evidence="4" id="KW-1185">Reference proteome</keyword>
<proteinExistence type="predicted"/>
<reference evidence="3" key="5">
    <citation type="submission" date="2025-09" db="UniProtKB">
        <authorList>
            <consortium name="Ensembl"/>
        </authorList>
    </citation>
    <scope>IDENTIFICATION</scope>
</reference>
<name>A0A4W3HKZ7_CALMI</name>
<evidence type="ECO:0000259" key="2">
    <source>
        <dbReference type="Pfam" id="PF17751"/>
    </source>
</evidence>
<evidence type="ECO:0000313" key="4">
    <source>
        <dbReference type="Proteomes" id="UP000314986"/>
    </source>
</evidence>
<organism evidence="3 4">
    <name type="scientific">Callorhinchus milii</name>
    <name type="common">Ghost shark</name>
    <dbReference type="NCBI Taxonomy" id="7868"/>
    <lineage>
        <taxon>Eukaryota</taxon>
        <taxon>Metazoa</taxon>
        <taxon>Chordata</taxon>
        <taxon>Craniata</taxon>
        <taxon>Vertebrata</taxon>
        <taxon>Chondrichthyes</taxon>
        <taxon>Holocephali</taxon>
        <taxon>Chimaeriformes</taxon>
        <taxon>Callorhinchidae</taxon>
        <taxon>Callorhinchus</taxon>
    </lineage>
</organism>
<dbReference type="InterPro" id="IPR041611">
    <property type="entry name" value="SKICH"/>
</dbReference>
<dbReference type="AlphaFoldDB" id="A0A4W3HKZ7"/>
<dbReference type="OMA" id="MWAPEPR"/>
<dbReference type="GO" id="GO:0003713">
    <property type="term" value="F:transcription coactivator activity"/>
    <property type="evidence" value="ECO:0007669"/>
    <property type="project" value="TreeGrafter"/>
</dbReference>
<evidence type="ECO:0000313" key="3">
    <source>
        <dbReference type="Ensembl" id="ENSCMIP00000015767.1"/>
    </source>
</evidence>
<keyword evidence="1" id="KW-0175">Coiled coil</keyword>
<dbReference type="Pfam" id="PF17751">
    <property type="entry name" value="SKICH"/>
    <property type="match status" value="1"/>
</dbReference>
<evidence type="ECO:0000256" key="1">
    <source>
        <dbReference type="ARBA" id="ARBA00023054"/>
    </source>
</evidence>
<accession>A0A4W3HKZ7</accession>